<sequence length="385" mass="42538">MVADPQDSTTASLLRAAGTPDALGNLIDDITLSGAATLIVEELVSRCAPPKGVSLALLFEVYRGDESVEHTISFADGAIDVTPGRHGEPGALIRFEVVDLLTALYGPASRPSRTTRQVESLLRPPGRDPREDSYLMFKAQVPYAEAIQSVLACFSPEPANLDDLAVRYGSDKWGFLHWFTPHYAQHFRHLADEPVKVLEIGIGGYDDPNAGGASLRMWQRYFRRGLVYGLDIHDKSAIRGPRLRTIRGDQGDADFLRELAESIGPFDIVIDDGSHINEHVLTSFDALFPYVREGGLYVIEDMHTSYWPGFGGAAPGEGTARTSVERVKELLDGLNFPEYRDMREHAPSITEKYVSGVHCYRNIAFIEKGLNAKDVSPEWVPREPV</sequence>
<evidence type="ECO:0000313" key="8">
    <source>
        <dbReference type="Proteomes" id="UP001205311"/>
    </source>
</evidence>
<evidence type="ECO:0000259" key="6">
    <source>
        <dbReference type="Pfam" id="PF17843"/>
    </source>
</evidence>
<dbReference type="RefSeq" id="WP_253667383.1">
    <property type="nucleotide sequence ID" value="NZ_JAMTCP010000001.1"/>
</dbReference>
<evidence type="ECO:0000256" key="4">
    <source>
        <dbReference type="ARBA" id="ARBA00022691"/>
    </source>
</evidence>
<dbReference type="GO" id="GO:0032259">
    <property type="term" value="P:methylation"/>
    <property type="evidence" value="ECO:0007669"/>
    <property type="project" value="UniProtKB-KW"/>
</dbReference>
<keyword evidence="4" id="KW-0949">S-adenosyl-L-methionine</keyword>
<evidence type="ECO:0000256" key="3">
    <source>
        <dbReference type="ARBA" id="ARBA00022679"/>
    </source>
</evidence>
<keyword evidence="2 7" id="KW-0489">Methyltransferase</keyword>
<proteinExistence type="predicted"/>
<dbReference type="Gene3D" id="3.30.1050.30">
    <property type="match status" value="1"/>
</dbReference>
<dbReference type="InterPro" id="IPR029063">
    <property type="entry name" value="SAM-dependent_MTases_sf"/>
</dbReference>
<name>A0ABT1HLL2_STRSD</name>
<protein>
    <submittedName>
        <fullName evidence="7">Methyltransferase domain</fullName>
    </submittedName>
</protein>
<evidence type="ECO:0000256" key="1">
    <source>
        <dbReference type="ARBA" id="ARBA00004792"/>
    </source>
</evidence>
<dbReference type="InterPro" id="IPR040800">
    <property type="entry name" value="MycE_N"/>
</dbReference>
<dbReference type="Pfam" id="PF17843">
    <property type="entry name" value="MycE_N"/>
    <property type="match status" value="1"/>
</dbReference>
<keyword evidence="5" id="KW-0045">Antibiotic biosynthesis</keyword>
<evidence type="ECO:0000313" key="7">
    <source>
        <dbReference type="EMBL" id="MCP2256380.1"/>
    </source>
</evidence>
<gene>
    <name evidence="7" type="ORF">LX15_000063</name>
</gene>
<dbReference type="SUPFAM" id="SSF53335">
    <property type="entry name" value="S-adenosyl-L-methionine-dependent methyltransferases"/>
    <property type="match status" value="1"/>
</dbReference>
<dbReference type="Gene3D" id="3.40.50.150">
    <property type="entry name" value="Vaccinia Virus protein VP39"/>
    <property type="match status" value="1"/>
</dbReference>
<keyword evidence="8" id="KW-1185">Reference proteome</keyword>
<feature type="domain" description="Methyltransferase MycE N-terminal" evidence="6">
    <location>
        <begin position="11"/>
        <end position="116"/>
    </location>
</feature>
<dbReference type="Proteomes" id="UP001205311">
    <property type="component" value="Unassembled WGS sequence"/>
</dbReference>
<evidence type="ECO:0000256" key="2">
    <source>
        <dbReference type="ARBA" id="ARBA00022603"/>
    </source>
</evidence>
<keyword evidence="3" id="KW-0808">Transferase</keyword>
<evidence type="ECO:0000256" key="5">
    <source>
        <dbReference type="ARBA" id="ARBA00023194"/>
    </source>
</evidence>
<dbReference type="EMBL" id="JAMTCP010000001">
    <property type="protein sequence ID" value="MCP2256380.1"/>
    <property type="molecule type" value="Genomic_DNA"/>
</dbReference>
<organism evidence="7 8">
    <name type="scientific">Streptoalloteichus tenebrarius (strain ATCC 17920 / DSM 40477 / JCM 4838 / CBS 697.72 / NBRC 16177 / NCIMB 11028 / NRRL B-12390 / A12253. 1 / ISP 5477)</name>
    <name type="common">Streptomyces tenebrarius</name>
    <dbReference type="NCBI Taxonomy" id="1933"/>
    <lineage>
        <taxon>Bacteria</taxon>
        <taxon>Bacillati</taxon>
        <taxon>Actinomycetota</taxon>
        <taxon>Actinomycetes</taxon>
        <taxon>Pseudonocardiales</taxon>
        <taxon>Pseudonocardiaceae</taxon>
        <taxon>Streptoalloteichus</taxon>
    </lineage>
</organism>
<reference evidence="7 8" key="1">
    <citation type="submission" date="2022-06" db="EMBL/GenBank/DDBJ databases">
        <title>Genomic Encyclopedia of Archaeal and Bacterial Type Strains, Phase II (KMG-II): from individual species to whole genera.</title>
        <authorList>
            <person name="Goeker M."/>
        </authorList>
    </citation>
    <scope>NUCLEOTIDE SEQUENCE [LARGE SCALE GENOMIC DNA]</scope>
    <source>
        <strain evidence="7 8">DSM 40477</strain>
    </source>
</reference>
<dbReference type="GO" id="GO:0008168">
    <property type="term" value="F:methyltransferase activity"/>
    <property type="evidence" value="ECO:0007669"/>
    <property type="project" value="UniProtKB-KW"/>
</dbReference>
<comment type="caution">
    <text evidence="7">The sequence shown here is derived from an EMBL/GenBank/DDBJ whole genome shotgun (WGS) entry which is preliminary data.</text>
</comment>
<comment type="pathway">
    <text evidence="1">Antibiotic biosynthesis.</text>
</comment>
<accession>A0ABT1HLL2</accession>